<dbReference type="InterPro" id="IPR051806">
    <property type="entry name" value="HAD-like_SPP"/>
</dbReference>
<protein>
    <recommendedName>
        <fullName evidence="2">Beta-phosphoglucomutase</fullName>
    </recommendedName>
</protein>
<dbReference type="InterPro" id="IPR036412">
    <property type="entry name" value="HAD-like_sf"/>
</dbReference>
<dbReference type="PANTHER" id="PTHR43481">
    <property type="entry name" value="FRUCTOSE-1-PHOSPHATE PHOSPHATASE"/>
    <property type="match status" value="1"/>
</dbReference>
<evidence type="ECO:0000313" key="1">
    <source>
        <dbReference type="EMBL" id="SBW05715.1"/>
    </source>
</evidence>
<dbReference type="Gene3D" id="1.10.150.240">
    <property type="entry name" value="Putative phosphatase, domain 2"/>
    <property type="match status" value="1"/>
</dbReference>
<dbReference type="SUPFAM" id="SSF56784">
    <property type="entry name" value="HAD-like"/>
    <property type="match status" value="1"/>
</dbReference>
<dbReference type="PANTHER" id="PTHR43481:SF4">
    <property type="entry name" value="GLYCEROL-1-PHOSPHATE PHOSPHOHYDROLASE 1-RELATED"/>
    <property type="match status" value="1"/>
</dbReference>
<sequence length="244" mass="27649">MTTPFKDYLNKHNYTRFDLKAVLFDMDGVLYDSMKWHAKSWKETMDEFDIPSTPEEFYLYEGMVGSKTINHLMNREKGRDATKQETETIYKRKTELFTKYNDGALIPFAYDFVKAVNEDGLMPVLVTGSGQPTLINKLEHNFPGLFARDKMVTAFDVKHGKPHPEPYLMGLKKGGVLNPNQAIVIENAPRGVEAAVAAGIFTIAVNTGPMPDKILIDAGADIVLPSMKVLYNNWPEYYKILKED</sequence>
<reference evidence="1" key="1">
    <citation type="submission" date="2016-04" db="EMBL/GenBank/DDBJ databases">
        <authorList>
            <person name="Evans L.H."/>
            <person name="Alamgir A."/>
            <person name="Owens N."/>
            <person name="Weber N.D."/>
            <person name="Virtaneva K."/>
            <person name="Barbian K."/>
            <person name="Babar A."/>
            <person name="Rosenke K."/>
        </authorList>
    </citation>
    <scope>NUCLEOTIDE SEQUENCE</scope>
    <source>
        <strain evidence="1">86-1</strain>
    </source>
</reference>
<dbReference type="Pfam" id="PF13419">
    <property type="entry name" value="HAD_2"/>
    <property type="match status" value="1"/>
</dbReference>
<dbReference type="InterPro" id="IPR023198">
    <property type="entry name" value="PGP-like_dom2"/>
</dbReference>
<dbReference type="NCBIfam" id="TIGR01509">
    <property type="entry name" value="HAD-SF-IA-v3"/>
    <property type="match status" value="1"/>
</dbReference>
<dbReference type="SFLD" id="SFLDG01135">
    <property type="entry name" value="C1.5.6:_HAD__Beta-PGM__Phospha"/>
    <property type="match status" value="1"/>
</dbReference>
<proteinExistence type="predicted"/>
<dbReference type="InterPro" id="IPR023214">
    <property type="entry name" value="HAD_sf"/>
</dbReference>
<name>A0A212K2H2_9BACT</name>
<dbReference type="SFLD" id="SFLDS00003">
    <property type="entry name" value="Haloacid_Dehalogenase"/>
    <property type="match status" value="1"/>
</dbReference>
<dbReference type="EMBL" id="FLUM01000003">
    <property type="protein sequence ID" value="SBW05715.1"/>
    <property type="molecule type" value="Genomic_DNA"/>
</dbReference>
<dbReference type="InterPro" id="IPR041492">
    <property type="entry name" value="HAD_2"/>
</dbReference>
<dbReference type="Gene3D" id="3.40.50.1000">
    <property type="entry name" value="HAD superfamily/HAD-like"/>
    <property type="match status" value="1"/>
</dbReference>
<dbReference type="RefSeq" id="WP_296943662.1">
    <property type="nucleotide sequence ID" value="NZ_LT599032.1"/>
</dbReference>
<dbReference type="AlphaFoldDB" id="A0A212K2H2"/>
<accession>A0A212K2H2</accession>
<organism evidence="1">
    <name type="scientific">uncultured Dysgonomonas sp</name>
    <dbReference type="NCBI Taxonomy" id="206096"/>
    <lineage>
        <taxon>Bacteria</taxon>
        <taxon>Pseudomonadati</taxon>
        <taxon>Bacteroidota</taxon>
        <taxon>Bacteroidia</taxon>
        <taxon>Bacteroidales</taxon>
        <taxon>Dysgonomonadaceae</taxon>
        <taxon>Dysgonomonas</taxon>
        <taxon>environmental samples</taxon>
    </lineage>
</organism>
<dbReference type="SFLD" id="SFLDG01129">
    <property type="entry name" value="C1.5:_HAD__Beta-PGM__Phosphata"/>
    <property type="match status" value="1"/>
</dbReference>
<evidence type="ECO:0008006" key="2">
    <source>
        <dbReference type="Google" id="ProtNLM"/>
    </source>
</evidence>
<dbReference type="InterPro" id="IPR006439">
    <property type="entry name" value="HAD-SF_hydro_IA"/>
</dbReference>
<gene>
    <name evidence="1" type="ORF">KL86DYS1_31183</name>
</gene>
<dbReference type="GO" id="GO:0050308">
    <property type="term" value="F:sugar-phosphatase activity"/>
    <property type="evidence" value="ECO:0007669"/>
    <property type="project" value="TreeGrafter"/>
</dbReference>